<dbReference type="SUPFAM" id="SSF55979">
    <property type="entry name" value="DNA clamp"/>
    <property type="match status" value="1"/>
</dbReference>
<dbReference type="GO" id="GO:0005737">
    <property type="term" value="C:cytoplasm"/>
    <property type="evidence" value="ECO:0007669"/>
    <property type="project" value="UniProtKB-SubCell"/>
</dbReference>
<evidence type="ECO:0000256" key="7">
    <source>
        <dbReference type="ARBA" id="ARBA00022932"/>
    </source>
</evidence>
<dbReference type="PANTHER" id="PTHR30478:SF0">
    <property type="entry name" value="BETA SLIDING CLAMP"/>
    <property type="match status" value="1"/>
</dbReference>
<evidence type="ECO:0000313" key="9">
    <source>
        <dbReference type="EMBL" id="BBM14179.1"/>
    </source>
</evidence>
<proteinExistence type="inferred from homology"/>
<name>A0AAI8R8T5_ENTMU</name>
<keyword evidence="5" id="KW-0548">Nucleotidyltransferase</keyword>
<reference evidence="9 10" key="1">
    <citation type="submission" date="2019-07" db="EMBL/GenBank/DDBJ databases">
        <title>antibiotic susceptibility of plant-derived lactic acid bacteria.</title>
        <authorList>
            <person name="Sugiyama M."/>
            <person name="Noda M."/>
        </authorList>
    </citation>
    <scope>NUCLEOTIDE SEQUENCE [LARGE SCALE GENOMIC DNA]</scope>
    <source>
        <strain evidence="9 10">15-1A</strain>
    </source>
</reference>
<dbReference type="RefSeq" id="WP_178946498.1">
    <property type="nucleotide sequence ID" value="NZ_AP019810.1"/>
</dbReference>
<dbReference type="AlphaFoldDB" id="A0AAI8R8T5"/>
<dbReference type="InterPro" id="IPR001001">
    <property type="entry name" value="DNA_polIII_beta"/>
</dbReference>
<dbReference type="Proteomes" id="UP000509460">
    <property type="component" value="Chromosome"/>
</dbReference>
<dbReference type="PANTHER" id="PTHR30478">
    <property type="entry name" value="DNA POLYMERASE III SUBUNIT BETA"/>
    <property type="match status" value="1"/>
</dbReference>
<organism evidence="9 10">
    <name type="scientific">Enterococcus mundtii</name>
    <dbReference type="NCBI Taxonomy" id="53346"/>
    <lineage>
        <taxon>Bacteria</taxon>
        <taxon>Bacillati</taxon>
        <taxon>Bacillota</taxon>
        <taxon>Bacilli</taxon>
        <taxon>Lactobacillales</taxon>
        <taxon>Enterococcaceae</taxon>
        <taxon>Enterococcus</taxon>
    </lineage>
</organism>
<dbReference type="GO" id="GO:0006271">
    <property type="term" value="P:DNA strand elongation involved in DNA replication"/>
    <property type="evidence" value="ECO:0007669"/>
    <property type="project" value="TreeGrafter"/>
</dbReference>
<keyword evidence="7" id="KW-0239">DNA-directed DNA polymerase</keyword>
<evidence type="ECO:0000313" key="10">
    <source>
        <dbReference type="Proteomes" id="UP000509460"/>
    </source>
</evidence>
<dbReference type="Gene3D" id="3.70.10.10">
    <property type="match status" value="1"/>
</dbReference>
<keyword evidence="4" id="KW-0808">Transferase</keyword>
<comment type="subcellular location">
    <subcellularLocation>
        <location evidence="1">Cytoplasm</location>
    </subcellularLocation>
</comment>
<dbReference type="GO" id="GO:0003677">
    <property type="term" value="F:DNA binding"/>
    <property type="evidence" value="ECO:0007669"/>
    <property type="project" value="UniProtKB-KW"/>
</dbReference>
<dbReference type="GO" id="GO:0003887">
    <property type="term" value="F:DNA-directed DNA polymerase activity"/>
    <property type="evidence" value="ECO:0007669"/>
    <property type="project" value="UniProtKB-KW"/>
</dbReference>
<gene>
    <name evidence="9" type="ORF">EM151A_0941</name>
</gene>
<accession>A0AAI8R8T5</accession>
<evidence type="ECO:0000256" key="4">
    <source>
        <dbReference type="ARBA" id="ARBA00022679"/>
    </source>
</evidence>
<keyword evidence="3" id="KW-0963">Cytoplasm</keyword>
<dbReference type="EMBL" id="AP019810">
    <property type="protein sequence ID" value="BBM14179.1"/>
    <property type="molecule type" value="Genomic_DNA"/>
</dbReference>
<evidence type="ECO:0000256" key="6">
    <source>
        <dbReference type="ARBA" id="ARBA00022705"/>
    </source>
</evidence>
<evidence type="ECO:0000256" key="2">
    <source>
        <dbReference type="ARBA" id="ARBA00010752"/>
    </source>
</evidence>
<comment type="similarity">
    <text evidence="2">Belongs to the beta sliding clamp family.</text>
</comment>
<keyword evidence="6" id="KW-0235">DNA replication</keyword>
<evidence type="ECO:0000256" key="3">
    <source>
        <dbReference type="ARBA" id="ARBA00022490"/>
    </source>
</evidence>
<dbReference type="InterPro" id="IPR046938">
    <property type="entry name" value="DNA_clamp_sf"/>
</dbReference>
<evidence type="ECO:0000256" key="5">
    <source>
        <dbReference type="ARBA" id="ARBA00022695"/>
    </source>
</evidence>
<protein>
    <submittedName>
        <fullName evidence="9">Uncharacterized protein</fullName>
    </submittedName>
</protein>
<dbReference type="GO" id="GO:0009360">
    <property type="term" value="C:DNA polymerase III complex"/>
    <property type="evidence" value="ECO:0007669"/>
    <property type="project" value="InterPro"/>
</dbReference>
<keyword evidence="8" id="KW-0238">DNA-binding</keyword>
<sequence>MTQQIKGIKNLNKHLKRAASNFDSRPILKCVHYGTDGSISVTDSHRMLLIKQFHTLEKEFNQDLTTMQIVEGVYPDVSRFIPSDFGTEITISLSVLIRIMKALGTKANEIVQWELLENKIIFRNQSDKMYYGEPIEISANANIIGEKFTICFSAKYIKECCEFFMDAKERYAVDNVTVKMASPIRPAVFTIDESKYSYLVTPVRTSIRTF</sequence>
<evidence type="ECO:0000256" key="8">
    <source>
        <dbReference type="ARBA" id="ARBA00023125"/>
    </source>
</evidence>
<evidence type="ECO:0000256" key="1">
    <source>
        <dbReference type="ARBA" id="ARBA00004496"/>
    </source>
</evidence>